<dbReference type="AlphaFoldDB" id="B4HA03"/>
<evidence type="ECO:0000313" key="2">
    <source>
        <dbReference type="Proteomes" id="UP000008744"/>
    </source>
</evidence>
<dbReference type="EMBL" id="CH479234">
    <property type="protein sequence ID" value="EDW36670.1"/>
    <property type="molecule type" value="Genomic_DNA"/>
</dbReference>
<organism evidence="2">
    <name type="scientific">Drosophila persimilis</name>
    <name type="common">Fruit fly</name>
    <dbReference type="NCBI Taxonomy" id="7234"/>
    <lineage>
        <taxon>Eukaryota</taxon>
        <taxon>Metazoa</taxon>
        <taxon>Ecdysozoa</taxon>
        <taxon>Arthropoda</taxon>
        <taxon>Hexapoda</taxon>
        <taxon>Insecta</taxon>
        <taxon>Pterygota</taxon>
        <taxon>Neoptera</taxon>
        <taxon>Endopterygota</taxon>
        <taxon>Diptera</taxon>
        <taxon>Brachycera</taxon>
        <taxon>Muscomorpha</taxon>
        <taxon>Ephydroidea</taxon>
        <taxon>Drosophilidae</taxon>
        <taxon>Drosophila</taxon>
        <taxon>Sophophora</taxon>
    </lineage>
</organism>
<gene>
    <name evidence="1" type="primary">Dper\GL14795</name>
    <name evidence="1" type="ORF">Dper_GL14795</name>
</gene>
<reference evidence="1 2" key="1">
    <citation type="journal article" date="2007" name="Nature">
        <title>Evolution of genes and genomes on the Drosophila phylogeny.</title>
        <authorList>
            <consortium name="Drosophila 12 Genomes Consortium"/>
            <person name="Clark A.G."/>
            <person name="Eisen M.B."/>
            <person name="Smith D.R."/>
            <person name="Bergman C.M."/>
            <person name="Oliver B."/>
            <person name="Markow T.A."/>
            <person name="Kaufman T.C."/>
            <person name="Kellis M."/>
            <person name="Gelbart W."/>
            <person name="Iyer V.N."/>
            <person name="Pollard D.A."/>
            <person name="Sackton T.B."/>
            <person name="Larracuente A.M."/>
            <person name="Singh N.D."/>
            <person name="Abad J.P."/>
            <person name="Abt D.N."/>
            <person name="Adryan B."/>
            <person name="Aguade M."/>
            <person name="Akashi H."/>
            <person name="Anderson W.W."/>
            <person name="Aquadro C.F."/>
            <person name="Ardell D.H."/>
            <person name="Arguello R."/>
            <person name="Artieri C.G."/>
            <person name="Barbash D.A."/>
            <person name="Barker D."/>
            <person name="Barsanti P."/>
            <person name="Batterham P."/>
            <person name="Batzoglou S."/>
            <person name="Begun D."/>
            <person name="Bhutkar A."/>
            <person name="Blanco E."/>
            <person name="Bosak S.A."/>
            <person name="Bradley R.K."/>
            <person name="Brand A.D."/>
            <person name="Brent M.R."/>
            <person name="Brooks A.N."/>
            <person name="Brown R.H."/>
            <person name="Butlin R.K."/>
            <person name="Caggese C."/>
            <person name="Calvi B.R."/>
            <person name="Bernardo de Carvalho A."/>
            <person name="Caspi A."/>
            <person name="Castrezana S."/>
            <person name="Celniker S.E."/>
            <person name="Chang J.L."/>
            <person name="Chapple C."/>
            <person name="Chatterji S."/>
            <person name="Chinwalla A."/>
            <person name="Civetta A."/>
            <person name="Clifton S.W."/>
            <person name="Comeron J.M."/>
            <person name="Costello J.C."/>
            <person name="Coyne J.A."/>
            <person name="Daub J."/>
            <person name="David R.G."/>
            <person name="Delcher A.L."/>
            <person name="Delehaunty K."/>
            <person name="Do C.B."/>
            <person name="Ebling H."/>
            <person name="Edwards K."/>
            <person name="Eickbush T."/>
            <person name="Evans J.D."/>
            <person name="Filipski A."/>
            <person name="Findeiss S."/>
            <person name="Freyhult E."/>
            <person name="Fulton L."/>
            <person name="Fulton R."/>
            <person name="Garcia A.C."/>
            <person name="Gardiner A."/>
            <person name="Garfield D.A."/>
            <person name="Garvin B.E."/>
            <person name="Gibson G."/>
            <person name="Gilbert D."/>
            <person name="Gnerre S."/>
            <person name="Godfrey J."/>
            <person name="Good R."/>
            <person name="Gotea V."/>
            <person name="Gravely B."/>
            <person name="Greenberg A.J."/>
            <person name="Griffiths-Jones S."/>
            <person name="Gross S."/>
            <person name="Guigo R."/>
            <person name="Gustafson E.A."/>
            <person name="Haerty W."/>
            <person name="Hahn M.W."/>
            <person name="Halligan D.L."/>
            <person name="Halpern A.L."/>
            <person name="Halter G.M."/>
            <person name="Han M.V."/>
            <person name="Heger A."/>
            <person name="Hillier L."/>
            <person name="Hinrichs A.S."/>
            <person name="Holmes I."/>
            <person name="Hoskins R.A."/>
            <person name="Hubisz M.J."/>
            <person name="Hultmark D."/>
            <person name="Huntley M.A."/>
            <person name="Jaffe D.B."/>
            <person name="Jagadeeshan S."/>
            <person name="Jeck W.R."/>
            <person name="Johnson J."/>
            <person name="Jones C.D."/>
            <person name="Jordan W.C."/>
            <person name="Karpen G.H."/>
            <person name="Kataoka E."/>
            <person name="Keightley P.D."/>
            <person name="Kheradpour P."/>
            <person name="Kirkness E.F."/>
            <person name="Koerich L.B."/>
            <person name="Kristiansen K."/>
            <person name="Kudrna D."/>
            <person name="Kulathinal R.J."/>
            <person name="Kumar S."/>
            <person name="Kwok R."/>
            <person name="Lander E."/>
            <person name="Langley C.H."/>
            <person name="Lapoint R."/>
            <person name="Lazzaro B.P."/>
            <person name="Lee S.J."/>
            <person name="Levesque L."/>
            <person name="Li R."/>
            <person name="Lin C.F."/>
            <person name="Lin M.F."/>
            <person name="Lindblad-Toh K."/>
            <person name="Llopart A."/>
            <person name="Long M."/>
            <person name="Low L."/>
            <person name="Lozovsky E."/>
            <person name="Lu J."/>
            <person name="Luo M."/>
            <person name="Machado C.A."/>
            <person name="Makalowski W."/>
            <person name="Marzo M."/>
            <person name="Matsuda M."/>
            <person name="Matzkin L."/>
            <person name="McAllister B."/>
            <person name="McBride C.S."/>
            <person name="McKernan B."/>
            <person name="McKernan K."/>
            <person name="Mendez-Lago M."/>
            <person name="Minx P."/>
            <person name="Mollenhauer M.U."/>
            <person name="Montooth K."/>
            <person name="Mount S.M."/>
            <person name="Mu X."/>
            <person name="Myers E."/>
            <person name="Negre B."/>
            <person name="Newfeld S."/>
            <person name="Nielsen R."/>
            <person name="Noor M.A."/>
            <person name="O'Grady P."/>
            <person name="Pachter L."/>
            <person name="Papaceit M."/>
            <person name="Parisi M.J."/>
            <person name="Parisi M."/>
            <person name="Parts L."/>
            <person name="Pedersen J.S."/>
            <person name="Pesole G."/>
            <person name="Phillippy A.M."/>
            <person name="Ponting C.P."/>
            <person name="Pop M."/>
            <person name="Porcelli D."/>
            <person name="Powell J.R."/>
            <person name="Prohaska S."/>
            <person name="Pruitt K."/>
            <person name="Puig M."/>
            <person name="Quesneville H."/>
            <person name="Ram K.R."/>
            <person name="Rand D."/>
            <person name="Rasmussen M.D."/>
            <person name="Reed L.K."/>
            <person name="Reenan R."/>
            <person name="Reily A."/>
            <person name="Remington K.A."/>
            <person name="Rieger T.T."/>
            <person name="Ritchie M.G."/>
            <person name="Robin C."/>
            <person name="Rogers Y.H."/>
            <person name="Rohde C."/>
            <person name="Rozas J."/>
            <person name="Rubenfield M.J."/>
            <person name="Ruiz A."/>
            <person name="Russo S."/>
            <person name="Salzberg S.L."/>
            <person name="Sanchez-Gracia A."/>
            <person name="Saranga D.J."/>
            <person name="Sato H."/>
            <person name="Schaeffer S.W."/>
            <person name="Schatz M.C."/>
            <person name="Schlenke T."/>
            <person name="Schwartz R."/>
            <person name="Segarra C."/>
            <person name="Singh R.S."/>
            <person name="Sirot L."/>
            <person name="Sirota M."/>
            <person name="Sisneros N.B."/>
            <person name="Smith C.D."/>
            <person name="Smith T.F."/>
            <person name="Spieth J."/>
            <person name="Stage D.E."/>
            <person name="Stark A."/>
            <person name="Stephan W."/>
            <person name="Strausberg R.L."/>
            <person name="Strempel S."/>
            <person name="Sturgill D."/>
            <person name="Sutton G."/>
            <person name="Sutton G.G."/>
            <person name="Tao W."/>
            <person name="Teichmann S."/>
            <person name="Tobari Y.N."/>
            <person name="Tomimura Y."/>
            <person name="Tsolas J.M."/>
            <person name="Valente V.L."/>
            <person name="Venter E."/>
            <person name="Venter J.C."/>
            <person name="Vicario S."/>
            <person name="Vieira F.G."/>
            <person name="Vilella A.J."/>
            <person name="Villasante A."/>
            <person name="Walenz B."/>
            <person name="Wang J."/>
            <person name="Wasserman M."/>
            <person name="Watts T."/>
            <person name="Wilson D."/>
            <person name="Wilson R.K."/>
            <person name="Wing R.A."/>
            <person name="Wolfner M.F."/>
            <person name="Wong A."/>
            <person name="Wong G.K."/>
            <person name="Wu C.I."/>
            <person name="Wu G."/>
            <person name="Yamamoto D."/>
            <person name="Yang H.P."/>
            <person name="Yang S.P."/>
            <person name="Yorke J.A."/>
            <person name="Yoshida K."/>
            <person name="Zdobnov E."/>
            <person name="Zhang P."/>
            <person name="Zhang Y."/>
            <person name="Zimin A.V."/>
            <person name="Baldwin J."/>
            <person name="Abdouelleil A."/>
            <person name="Abdulkadir J."/>
            <person name="Abebe A."/>
            <person name="Abera B."/>
            <person name="Abreu J."/>
            <person name="Acer S.C."/>
            <person name="Aftuck L."/>
            <person name="Alexander A."/>
            <person name="An P."/>
            <person name="Anderson E."/>
            <person name="Anderson S."/>
            <person name="Arachi H."/>
            <person name="Azer M."/>
            <person name="Bachantsang P."/>
            <person name="Barry A."/>
            <person name="Bayul T."/>
            <person name="Berlin A."/>
            <person name="Bessette D."/>
            <person name="Bloom T."/>
            <person name="Blye J."/>
            <person name="Boguslavskiy L."/>
            <person name="Bonnet C."/>
            <person name="Boukhgalter B."/>
            <person name="Bourzgui I."/>
            <person name="Brown A."/>
            <person name="Cahill P."/>
            <person name="Channer S."/>
            <person name="Cheshatsang Y."/>
            <person name="Chuda L."/>
            <person name="Citroen M."/>
            <person name="Collymore A."/>
            <person name="Cooke P."/>
            <person name="Costello M."/>
            <person name="D'Aco K."/>
            <person name="Daza R."/>
            <person name="De Haan G."/>
            <person name="DeGray S."/>
            <person name="DeMaso C."/>
            <person name="Dhargay N."/>
            <person name="Dooley K."/>
            <person name="Dooley E."/>
            <person name="Doricent M."/>
            <person name="Dorje P."/>
            <person name="Dorjee K."/>
            <person name="Dupes A."/>
            <person name="Elong R."/>
            <person name="Falk J."/>
            <person name="Farina A."/>
            <person name="Faro S."/>
            <person name="Ferguson D."/>
            <person name="Fisher S."/>
            <person name="Foley C.D."/>
            <person name="Franke A."/>
            <person name="Friedrich D."/>
            <person name="Gadbois L."/>
            <person name="Gearin G."/>
            <person name="Gearin C.R."/>
            <person name="Giannoukos G."/>
            <person name="Goode T."/>
            <person name="Graham J."/>
            <person name="Grandbois E."/>
            <person name="Grewal S."/>
            <person name="Gyaltsen K."/>
            <person name="Hafez N."/>
            <person name="Hagos B."/>
            <person name="Hall J."/>
            <person name="Henson C."/>
            <person name="Hollinger A."/>
            <person name="Honan T."/>
            <person name="Huard M.D."/>
            <person name="Hughes L."/>
            <person name="Hurhula B."/>
            <person name="Husby M.E."/>
            <person name="Kamat A."/>
            <person name="Kanga B."/>
            <person name="Kashin S."/>
            <person name="Khazanovich D."/>
            <person name="Kisner P."/>
            <person name="Lance K."/>
            <person name="Lara M."/>
            <person name="Lee W."/>
            <person name="Lennon N."/>
            <person name="Letendre F."/>
            <person name="LeVine R."/>
            <person name="Lipovsky A."/>
            <person name="Liu X."/>
            <person name="Liu J."/>
            <person name="Liu S."/>
            <person name="Lokyitsang T."/>
            <person name="Lokyitsang Y."/>
            <person name="Lubonja R."/>
            <person name="Lui A."/>
            <person name="MacDonald P."/>
            <person name="Magnisalis V."/>
            <person name="Maru K."/>
            <person name="Matthews C."/>
            <person name="McCusker W."/>
            <person name="McDonough S."/>
            <person name="Mehta T."/>
            <person name="Meldrim J."/>
            <person name="Meneus L."/>
            <person name="Mihai O."/>
            <person name="Mihalev A."/>
            <person name="Mihova T."/>
            <person name="Mittelman R."/>
            <person name="Mlenga V."/>
            <person name="Montmayeur A."/>
            <person name="Mulrain L."/>
            <person name="Navidi A."/>
            <person name="Naylor J."/>
            <person name="Negash T."/>
            <person name="Nguyen T."/>
            <person name="Nguyen N."/>
            <person name="Nicol R."/>
            <person name="Norbu C."/>
            <person name="Norbu N."/>
            <person name="Novod N."/>
            <person name="O'Neill B."/>
            <person name="Osman S."/>
            <person name="Markiewicz E."/>
            <person name="Oyono O.L."/>
            <person name="Patti C."/>
            <person name="Phunkhang P."/>
            <person name="Pierre F."/>
            <person name="Priest M."/>
            <person name="Raghuraman S."/>
            <person name="Rege F."/>
            <person name="Reyes R."/>
            <person name="Rise C."/>
            <person name="Rogov P."/>
            <person name="Ross K."/>
            <person name="Ryan E."/>
            <person name="Settipalli S."/>
            <person name="Shea T."/>
            <person name="Sherpa N."/>
            <person name="Shi L."/>
            <person name="Shih D."/>
            <person name="Sparrow T."/>
            <person name="Spaulding J."/>
            <person name="Stalker J."/>
            <person name="Stange-Thomann N."/>
            <person name="Stavropoulos S."/>
            <person name="Stone C."/>
            <person name="Strader C."/>
            <person name="Tesfaye S."/>
            <person name="Thomson T."/>
            <person name="Thoulutsang Y."/>
            <person name="Thoulutsang D."/>
            <person name="Topham K."/>
            <person name="Topping I."/>
            <person name="Tsamla T."/>
            <person name="Vassiliev H."/>
            <person name="Vo A."/>
            <person name="Wangchuk T."/>
            <person name="Wangdi T."/>
            <person name="Weiand M."/>
            <person name="Wilkinson J."/>
            <person name="Wilson A."/>
            <person name="Yadav S."/>
            <person name="Young G."/>
            <person name="Yu Q."/>
            <person name="Zembek L."/>
            <person name="Zhong D."/>
            <person name="Zimmer A."/>
            <person name="Zwirko Z."/>
            <person name="Jaffe D.B."/>
            <person name="Alvarez P."/>
            <person name="Brockman W."/>
            <person name="Butler J."/>
            <person name="Chin C."/>
            <person name="Gnerre S."/>
            <person name="Grabherr M."/>
            <person name="Kleber M."/>
            <person name="Mauceli E."/>
            <person name="MacCallum I."/>
        </authorList>
    </citation>
    <scope>NUCLEOTIDE SEQUENCE [LARGE SCALE GENOMIC DNA]</scope>
    <source>
        <strain evidence="2">MSH-3 / Tucson 14011-0111.49</strain>
    </source>
</reference>
<evidence type="ECO:0000313" key="1">
    <source>
        <dbReference type="EMBL" id="EDW36670.1"/>
    </source>
</evidence>
<dbReference type="Proteomes" id="UP000008744">
    <property type="component" value="Unassembled WGS sequence"/>
</dbReference>
<proteinExistence type="predicted"/>
<dbReference type="HOGENOM" id="CLU_2148435_0_0_1"/>
<protein>
    <submittedName>
        <fullName evidence="1">GL14795</fullName>
    </submittedName>
</protein>
<sequence length="112" mass="12737">MLFSECFHPRAGRGSSSCDPMLARPSSSFLLNINCVVSQPAGFEPREFRGFVLSPWFSNYSRLVKTAAWVRRFILGQNGELKRYGLTATEWADAERILIQQAQFEAFAKEIQ</sequence>
<keyword evidence="2" id="KW-1185">Reference proteome</keyword>
<accession>B4HA03</accession>
<name>B4HA03_DROPE</name>